<dbReference type="InterPro" id="IPR003959">
    <property type="entry name" value="ATPase_AAA_core"/>
</dbReference>
<dbReference type="InterPro" id="IPR003593">
    <property type="entry name" value="AAA+_ATPase"/>
</dbReference>
<dbReference type="PANTHER" id="PTHR46411">
    <property type="entry name" value="FAMILY ATPASE, PUTATIVE-RELATED"/>
    <property type="match status" value="1"/>
</dbReference>
<evidence type="ECO:0000313" key="5">
    <source>
        <dbReference type="EMBL" id="KAK4446732.1"/>
    </source>
</evidence>
<keyword evidence="6" id="KW-1185">Reference proteome</keyword>
<dbReference type="InterPro" id="IPR000641">
    <property type="entry name" value="CbxX/CfxQ"/>
</dbReference>
<feature type="region of interest" description="Disordered" evidence="3">
    <location>
        <begin position="1"/>
        <end position="60"/>
    </location>
</feature>
<feature type="domain" description="AAA+ ATPase" evidence="4">
    <location>
        <begin position="602"/>
        <end position="729"/>
    </location>
</feature>
<dbReference type="PRINTS" id="PR00819">
    <property type="entry name" value="CBXCFQXSUPER"/>
</dbReference>
<proteinExistence type="predicted"/>
<dbReference type="SUPFAM" id="SSF52540">
    <property type="entry name" value="P-loop containing nucleoside triphosphate hydrolases"/>
    <property type="match status" value="1"/>
</dbReference>
<dbReference type="Pfam" id="PF22942">
    <property type="entry name" value="DUF7025"/>
    <property type="match status" value="1"/>
</dbReference>
<evidence type="ECO:0000256" key="2">
    <source>
        <dbReference type="ARBA" id="ARBA00022840"/>
    </source>
</evidence>
<dbReference type="CDD" id="cd19481">
    <property type="entry name" value="RecA-like_protease"/>
    <property type="match status" value="1"/>
</dbReference>
<dbReference type="AlphaFoldDB" id="A0AAV9GET2"/>
<dbReference type="GO" id="GO:0005524">
    <property type="term" value="F:ATP binding"/>
    <property type="evidence" value="ECO:0007669"/>
    <property type="project" value="UniProtKB-KW"/>
</dbReference>
<evidence type="ECO:0000256" key="1">
    <source>
        <dbReference type="ARBA" id="ARBA00022741"/>
    </source>
</evidence>
<dbReference type="EMBL" id="MU865955">
    <property type="protein sequence ID" value="KAK4446732.1"/>
    <property type="molecule type" value="Genomic_DNA"/>
</dbReference>
<reference evidence="5" key="2">
    <citation type="submission" date="2023-05" db="EMBL/GenBank/DDBJ databases">
        <authorList>
            <consortium name="Lawrence Berkeley National Laboratory"/>
            <person name="Steindorff A."/>
            <person name="Hensen N."/>
            <person name="Bonometti L."/>
            <person name="Westerberg I."/>
            <person name="Brannstrom I.O."/>
            <person name="Guillou S."/>
            <person name="Cros-Aarteil S."/>
            <person name="Calhoun S."/>
            <person name="Haridas S."/>
            <person name="Kuo A."/>
            <person name="Mondo S."/>
            <person name="Pangilinan J."/>
            <person name="Riley R."/>
            <person name="Labutti K."/>
            <person name="Andreopoulos B."/>
            <person name="Lipzen A."/>
            <person name="Chen C."/>
            <person name="Yanf M."/>
            <person name="Daum C."/>
            <person name="Ng V."/>
            <person name="Clum A."/>
            <person name="Ohm R."/>
            <person name="Martin F."/>
            <person name="Silar P."/>
            <person name="Natvig D."/>
            <person name="Lalanne C."/>
            <person name="Gautier V."/>
            <person name="Ament-Velasquez S.L."/>
            <person name="Kruys A."/>
            <person name="Hutchinson M.I."/>
            <person name="Powell A.J."/>
            <person name="Barry K."/>
            <person name="Miller A.N."/>
            <person name="Grigoriev I.V."/>
            <person name="Debuchy R."/>
            <person name="Gladieux P."/>
            <person name="Thoren M.H."/>
            <person name="Johannesson H."/>
        </authorList>
    </citation>
    <scope>NUCLEOTIDE SEQUENCE</scope>
    <source>
        <strain evidence="5">PSN243</strain>
    </source>
</reference>
<evidence type="ECO:0000259" key="4">
    <source>
        <dbReference type="SMART" id="SM00382"/>
    </source>
</evidence>
<sequence>MQKAPDAFETMTSQPVPAKTRPREGSPQEEESLGRAPKRRRRLEIAGTEPGAVDDSIPPGDSIGSLTFSRAIADMDLGNMDDNSYASSPISIGISNPNPQFDRDWRELARTVLGLPLDTSDHVLEQALSSLSKLFNPQPQRPPPKVEPKFEILHRVVCIKSSPAPWHIFSDAPTLESKDDDPIDHLSGRKEITEIRRFAERSPGVCFIVIYEYQCCHGPQNANPIGQSVVMDESIYIVSDVLAELLMGFQKTQTADDDHLSWPEIAPHREIRHMHLWLYSKHQHLAGFSEGLESDGQAVWACMLSYTKTKQQDYLDASALHKLGKTSRRFLKHLLVPGSTLVLRNNEDRDLDQCMKLIGWPEYSDTTSRNKPRNAGLLDILKDTARDDKWSVTINLRSIEFDGNLTKRMHRRTVTLPWDARGNGEVPISSLEVFPFTDATPERRKYLIDRGFMFWQCRAIRHVQYSGLDISRHHFFVSTRFIVDHSTWAQMAGAQRKTQPMPVASENNEAQDLIKKNEGPLTLEEPSGEDFYALLPTTFCAFDLQSKNWRQLAVGRCKHVEWDESAFKSLVLDGDTKDVVKALVTNKVTNTVSTDLIRGKGSGLILLFHGPPGTGKTLTAESVAEEARKPLYRITCGDIGTAPNVVESNLVRLLHLCKRWDCVVLLDEAEVFLQERSLTDLNRNALVSVFLRLLEYYNGIMILTSNRVATFDEGFKSRIQLSLYYPQLTQASRRKVWQNFFDRLVNDPVASLELDIEDLRKNAVPLSRYELNGREIRNAINVARPLAISEGKLLDFRCLEKVIKVQRDFDRYLKEVNEGLGDDEVAREEGRR</sequence>
<dbReference type="PANTHER" id="PTHR46411:SF2">
    <property type="entry name" value="AAA+ ATPASE DOMAIN-CONTAINING PROTEIN"/>
    <property type="match status" value="1"/>
</dbReference>
<keyword evidence="2" id="KW-0067">ATP-binding</keyword>
<dbReference type="GO" id="GO:0016887">
    <property type="term" value="F:ATP hydrolysis activity"/>
    <property type="evidence" value="ECO:0007669"/>
    <property type="project" value="InterPro"/>
</dbReference>
<keyword evidence="1" id="KW-0547">Nucleotide-binding</keyword>
<name>A0AAV9GET2_9PEZI</name>
<protein>
    <recommendedName>
        <fullName evidence="4">AAA+ ATPase domain-containing protein</fullName>
    </recommendedName>
</protein>
<gene>
    <name evidence="5" type="ORF">QBC34DRAFT_411241</name>
</gene>
<evidence type="ECO:0000256" key="3">
    <source>
        <dbReference type="SAM" id="MobiDB-lite"/>
    </source>
</evidence>
<dbReference type="InterPro" id="IPR056599">
    <property type="entry name" value="AAA_lid_fung"/>
</dbReference>
<dbReference type="Pfam" id="PF23232">
    <property type="entry name" value="AAA_lid_13"/>
    <property type="match status" value="1"/>
</dbReference>
<comment type="caution">
    <text evidence="5">The sequence shown here is derived from an EMBL/GenBank/DDBJ whole genome shotgun (WGS) entry which is preliminary data.</text>
</comment>
<reference evidence="5" key="1">
    <citation type="journal article" date="2023" name="Mol. Phylogenet. Evol.">
        <title>Genome-scale phylogeny and comparative genomics of the fungal order Sordariales.</title>
        <authorList>
            <person name="Hensen N."/>
            <person name="Bonometti L."/>
            <person name="Westerberg I."/>
            <person name="Brannstrom I.O."/>
            <person name="Guillou S."/>
            <person name="Cros-Aarteil S."/>
            <person name="Calhoun S."/>
            <person name="Haridas S."/>
            <person name="Kuo A."/>
            <person name="Mondo S."/>
            <person name="Pangilinan J."/>
            <person name="Riley R."/>
            <person name="LaButti K."/>
            <person name="Andreopoulos B."/>
            <person name="Lipzen A."/>
            <person name="Chen C."/>
            <person name="Yan M."/>
            <person name="Daum C."/>
            <person name="Ng V."/>
            <person name="Clum A."/>
            <person name="Steindorff A."/>
            <person name="Ohm R.A."/>
            <person name="Martin F."/>
            <person name="Silar P."/>
            <person name="Natvig D.O."/>
            <person name="Lalanne C."/>
            <person name="Gautier V."/>
            <person name="Ament-Velasquez S.L."/>
            <person name="Kruys A."/>
            <person name="Hutchinson M.I."/>
            <person name="Powell A.J."/>
            <person name="Barry K."/>
            <person name="Miller A.N."/>
            <person name="Grigoriev I.V."/>
            <person name="Debuchy R."/>
            <person name="Gladieux P."/>
            <person name="Hiltunen Thoren M."/>
            <person name="Johannesson H."/>
        </authorList>
    </citation>
    <scope>NUCLEOTIDE SEQUENCE</scope>
    <source>
        <strain evidence="5">PSN243</strain>
    </source>
</reference>
<dbReference type="Gene3D" id="3.40.50.300">
    <property type="entry name" value="P-loop containing nucleotide triphosphate hydrolases"/>
    <property type="match status" value="1"/>
</dbReference>
<organism evidence="5 6">
    <name type="scientific">Podospora aff. communis PSN243</name>
    <dbReference type="NCBI Taxonomy" id="3040156"/>
    <lineage>
        <taxon>Eukaryota</taxon>
        <taxon>Fungi</taxon>
        <taxon>Dikarya</taxon>
        <taxon>Ascomycota</taxon>
        <taxon>Pezizomycotina</taxon>
        <taxon>Sordariomycetes</taxon>
        <taxon>Sordariomycetidae</taxon>
        <taxon>Sordariales</taxon>
        <taxon>Podosporaceae</taxon>
        <taxon>Podospora</taxon>
    </lineage>
</organism>
<dbReference type="Proteomes" id="UP001321760">
    <property type="component" value="Unassembled WGS sequence"/>
</dbReference>
<dbReference type="InterPro" id="IPR054289">
    <property type="entry name" value="DUF7025"/>
</dbReference>
<evidence type="ECO:0000313" key="6">
    <source>
        <dbReference type="Proteomes" id="UP001321760"/>
    </source>
</evidence>
<dbReference type="Pfam" id="PF00004">
    <property type="entry name" value="AAA"/>
    <property type="match status" value="1"/>
</dbReference>
<dbReference type="InterPro" id="IPR027417">
    <property type="entry name" value="P-loop_NTPase"/>
</dbReference>
<dbReference type="SMART" id="SM00382">
    <property type="entry name" value="AAA"/>
    <property type="match status" value="1"/>
</dbReference>
<accession>A0AAV9GET2</accession>